<dbReference type="Proteomes" id="UP000008783">
    <property type="component" value="Unassembled WGS sequence"/>
</dbReference>
<dbReference type="GO" id="GO:0005737">
    <property type="term" value="C:cytoplasm"/>
    <property type="evidence" value="ECO:0000318"/>
    <property type="project" value="GO_Central"/>
</dbReference>
<protein>
    <recommendedName>
        <fullName evidence="4">Phosphoribulokinase/uridine kinase domain-containing protein</fullName>
    </recommendedName>
</protein>
<feature type="compositionally biased region" description="Basic and acidic residues" evidence="1">
    <location>
        <begin position="89"/>
        <end position="103"/>
    </location>
</feature>
<sequence length="301" mass="34216">MRRIIQWSTYIHMDEQLKQLSATIITHADRFFLQQDREAEEEEGKEKENKNKSQRYLVAIAGRPGSGKTTIARKLCRLINQHYVHQRRGPSEGEEKREERPMDSNDDVGTVDQSTHHHEDHGIATVISLDGWHYPRSVLDQFEDPAEAHRRRGSVETFDGRSYREFVEELVTSGGRSELRAPGFSHTKKDPIAGAIGIYPWHRIVLLEGLYTLLETPPDWRVASALIHLPIRIDVAPSVAKNRLVRRHLLSGIAADPELAAQRVDSNDLPNGEYLLNHSREPAIVISSVEDPTLTNTHETP</sequence>
<dbReference type="InParanoid" id="E3KW62"/>
<dbReference type="VEuPathDB" id="FungiDB:PGTG_14115"/>
<reference evidence="3" key="2">
    <citation type="journal article" date="2011" name="Proc. Natl. Acad. Sci. U.S.A.">
        <title>Obligate biotrophy features unraveled by the genomic analysis of rust fungi.</title>
        <authorList>
            <person name="Duplessis S."/>
            <person name="Cuomo C.A."/>
            <person name="Lin Y.-C."/>
            <person name="Aerts A."/>
            <person name="Tisserant E."/>
            <person name="Veneault-Fourrey C."/>
            <person name="Joly D.L."/>
            <person name="Hacquard S."/>
            <person name="Amselem J."/>
            <person name="Cantarel B.L."/>
            <person name="Chiu R."/>
            <person name="Coutinho P.M."/>
            <person name="Feau N."/>
            <person name="Field M."/>
            <person name="Frey P."/>
            <person name="Gelhaye E."/>
            <person name="Goldberg J."/>
            <person name="Grabherr M.G."/>
            <person name="Kodira C.D."/>
            <person name="Kohler A."/>
            <person name="Kuees U."/>
            <person name="Lindquist E.A."/>
            <person name="Lucas S.M."/>
            <person name="Mago R."/>
            <person name="Mauceli E."/>
            <person name="Morin E."/>
            <person name="Murat C."/>
            <person name="Pangilinan J.L."/>
            <person name="Park R."/>
            <person name="Pearson M."/>
            <person name="Quesneville H."/>
            <person name="Rouhier N."/>
            <person name="Sakthikumar S."/>
            <person name="Salamov A.A."/>
            <person name="Schmutz J."/>
            <person name="Selles B."/>
            <person name="Shapiro H."/>
            <person name="Tanguay P."/>
            <person name="Tuskan G.A."/>
            <person name="Henrissat B."/>
            <person name="Van de Peer Y."/>
            <person name="Rouze P."/>
            <person name="Ellis J.G."/>
            <person name="Dodds P.N."/>
            <person name="Schein J.E."/>
            <person name="Zhong S."/>
            <person name="Hamelin R.C."/>
            <person name="Grigoriev I.V."/>
            <person name="Szabo L.J."/>
            <person name="Martin F."/>
        </authorList>
    </citation>
    <scope>NUCLEOTIDE SEQUENCE [LARGE SCALE GENOMIC DNA]</scope>
    <source>
        <strain evidence="3">CRL 75-36-700-3 / race SCCL</strain>
    </source>
</reference>
<evidence type="ECO:0000313" key="2">
    <source>
        <dbReference type="EMBL" id="EFP88537.2"/>
    </source>
</evidence>
<dbReference type="AlphaFoldDB" id="E3KW62"/>
<organism evidence="2 3">
    <name type="scientific">Puccinia graminis f. sp. tritici (strain CRL 75-36-700-3 / race SCCL)</name>
    <name type="common">Black stem rust fungus</name>
    <dbReference type="NCBI Taxonomy" id="418459"/>
    <lineage>
        <taxon>Eukaryota</taxon>
        <taxon>Fungi</taxon>
        <taxon>Dikarya</taxon>
        <taxon>Basidiomycota</taxon>
        <taxon>Pucciniomycotina</taxon>
        <taxon>Pucciniomycetes</taxon>
        <taxon>Pucciniales</taxon>
        <taxon>Pucciniaceae</taxon>
        <taxon>Puccinia</taxon>
    </lineage>
</organism>
<accession>E3KW62</accession>
<evidence type="ECO:0000313" key="3">
    <source>
        <dbReference type="Proteomes" id="UP000008783"/>
    </source>
</evidence>
<evidence type="ECO:0000256" key="1">
    <source>
        <dbReference type="SAM" id="MobiDB-lite"/>
    </source>
</evidence>
<dbReference type="RefSeq" id="XP_003332956.2">
    <property type="nucleotide sequence ID" value="XM_003332908.2"/>
</dbReference>
<dbReference type="GeneID" id="10541003"/>
<feature type="region of interest" description="Disordered" evidence="1">
    <location>
        <begin position="83"/>
        <end position="118"/>
    </location>
</feature>
<evidence type="ECO:0008006" key="4">
    <source>
        <dbReference type="Google" id="ProtNLM"/>
    </source>
</evidence>
<name>E3KW62_PUCGT</name>
<reference key="1">
    <citation type="submission" date="2007-01" db="EMBL/GenBank/DDBJ databases">
        <title>The Genome Sequence of Puccinia graminis f. sp. tritici Strain CRL 75-36-700-3.</title>
        <authorList>
            <consortium name="The Broad Institute Genome Sequencing Platform"/>
            <person name="Birren B."/>
            <person name="Lander E."/>
            <person name="Galagan J."/>
            <person name="Nusbaum C."/>
            <person name="Devon K."/>
            <person name="Cuomo C."/>
            <person name="Jaffe D."/>
            <person name="Butler J."/>
            <person name="Alvarez P."/>
            <person name="Gnerre S."/>
            <person name="Grabherr M."/>
            <person name="Mauceli E."/>
            <person name="Brockman W."/>
            <person name="Young S."/>
            <person name="LaButti K."/>
            <person name="Sykes S."/>
            <person name="DeCaprio D."/>
            <person name="Crawford M."/>
            <person name="Koehrsen M."/>
            <person name="Engels R."/>
            <person name="Montgomery P."/>
            <person name="Pearson M."/>
            <person name="Howarth C."/>
            <person name="Larson L."/>
            <person name="White J."/>
            <person name="Zeng Q."/>
            <person name="Kodira C."/>
            <person name="Yandava C."/>
            <person name="Alvarado L."/>
            <person name="O'Leary S."/>
            <person name="Szabo L."/>
            <person name="Dean R."/>
            <person name="Schein J."/>
        </authorList>
    </citation>
    <scope>NUCLEOTIDE SEQUENCE</scope>
    <source>
        <strain>CRL 75-36-700-3</strain>
    </source>
</reference>
<keyword evidence="3" id="KW-1185">Reference proteome</keyword>
<dbReference type="Gene3D" id="3.40.50.300">
    <property type="entry name" value="P-loop containing nucleotide triphosphate hydrolases"/>
    <property type="match status" value="2"/>
</dbReference>
<dbReference type="FunCoup" id="E3KW62">
    <property type="interactions" value="229"/>
</dbReference>
<proteinExistence type="predicted"/>
<dbReference type="STRING" id="418459.E3KW62"/>
<dbReference type="InterPro" id="IPR027417">
    <property type="entry name" value="P-loop_NTPase"/>
</dbReference>
<gene>
    <name evidence="2" type="ORF">PGTG_14115</name>
</gene>
<dbReference type="KEGG" id="pgr:PGTG_14115"/>
<dbReference type="EMBL" id="DS178314">
    <property type="protein sequence ID" value="EFP88537.2"/>
    <property type="molecule type" value="Genomic_DNA"/>
</dbReference>
<dbReference type="SUPFAM" id="SSF52540">
    <property type="entry name" value="P-loop containing nucleoside triphosphate hydrolases"/>
    <property type="match status" value="1"/>
</dbReference>
<dbReference type="OrthoDB" id="6362633at2759"/>
<dbReference type="HOGENOM" id="CLU_067202_1_1_1"/>
<dbReference type="PANTHER" id="PTHR10285">
    <property type="entry name" value="URIDINE KINASE"/>
    <property type="match status" value="1"/>
</dbReference>
<dbReference type="eggNOG" id="KOG2702">
    <property type="taxonomic scope" value="Eukaryota"/>
</dbReference>